<protein>
    <submittedName>
        <fullName evidence="6">Monomeric sarcosine oxidase</fullName>
    </submittedName>
</protein>
<name>A0A2T0KDA4_9ACTN</name>
<dbReference type="OrthoDB" id="9806452at2"/>
<evidence type="ECO:0000256" key="3">
    <source>
        <dbReference type="ARBA" id="ARBA00022827"/>
    </source>
</evidence>
<dbReference type="GO" id="GO:0008115">
    <property type="term" value="F:sarcosine oxidase activity"/>
    <property type="evidence" value="ECO:0007669"/>
    <property type="project" value="TreeGrafter"/>
</dbReference>
<feature type="domain" description="FAD dependent oxidoreductase" evidence="5">
    <location>
        <begin position="5"/>
        <end position="360"/>
    </location>
</feature>
<dbReference type="Pfam" id="PF01266">
    <property type="entry name" value="DAO"/>
    <property type="match status" value="1"/>
</dbReference>
<dbReference type="GO" id="GO:0050660">
    <property type="term" value="F:flavin adenine dinucleotide binding"/>
    <property type="evidence" value="ECO:0007669"/>
    <property type="project" value="InterPro"/>
</dbReference>
<keyword evidence="2" id="KW-0285">Flavoprotein</keyword>
<evidence type="ECO:0000259" key="5">
    <source>
        <dbReference type="Pfam" id="PF01266"/>
    </source>
</evidence>
<dbReference type="EMBL" id="PVMZ01000006">
    <property type="protein sequence ID" value="PRX21272.1"/>
    <property type="molecule type" value="Genomic_DNA"/>
</dbReference>
<dbReference type="NCBIfam" id="NF008425">
    <property type="entry name" value="PRK11259.1"/>
    <property type="match status" value="1"/>
</dbReference>
<comment type="caution">
    <text evidence="6">The sequence shown here is derived from an EMBL/GenBank/DDBJ whole genome shotgun (WGS) entry which is preliminary data.</text>
</comment>
<evidence type="ECO:0000313" key="6">
    <source>
        <dbReference type="EMBL" id="PRX21272.1"/>
    </source>
</evidence>
<dbReference type="PANTHER" id="PTHR10961:SF7">
    <property type="entry name" value="FAD DEPENDENT OXIDOREDUCTASE DOMAIN-CONTAINING PROTEIN"/>
    <property type="match status" value="1"/>
</dbReference>
<organism evidence="6 7">
    <name type="scientific">Actinoplanes italicus</name>
    <dbReference type="NCBI Taxonomy" id="113567"/>
    <lineage>
        <taxon>Bacteria</taxon>
        <taxon>Bacillati</taxon>
        <taxon>Actinomycetota</taxon>
        <taxon>Actinomycetes</taxon>
        <taxon>Micromonosporales</taxon>
        <taxon>Micromonosporaceae</taxon>
        <taxon>Actinoplanes</taxon>
    </lineage>
</organism>
<dbReference type="PANTHER" id="PTHR10961">
    <property type="entry name" value="PEROXISOMAL SARCOSINE OXIDASE"/>
    <property type="match status" value="1"/>
</dbReference>
<evidence type="ECO:0000256" key="4">
    <source>
        <dbReference type="ARBA" id="ARBA00023002"/>
    </source>
</evidence>
<proteinExistence type="predicted"/>
<dbReference type="AlphaFoldDB" id="A0A2T0KDA4"/>
<keyword evidence="7" id="KW-1185">Reference proteome</keyword>
<dbReference type="Proteomes" id="UP000239415">
    <property type="component" value="Unassembled WGS sequence"/>
</dbReference>
<dbReference type="SUPFAM" id="SSF51905">
    <property type="entry name" value="FAD/NAD(P)-binding domain"/>
    <property type="match status" value="1"/>
</dbReference>
<dbReference type="RefSeq" id="WP_106319231.1">
    <property type="nucleotide sequence ID" value="NZ_BOMO01000170.1"/>
</dbReference>
<gene>
    <name evidence="6" type="ORF">CLV67_10646</name>
</gene>
<dbReference type="SUPFAM" id="SSF54373">
    <property type="entry name" value="FAD-linked reductases, C-terminal domain"/>
    <property type="match status" value="1"/>
</dbReference>
<dbReference type="InterPro" id="IPR036188">
    <property type="entry name" value="FAD/NAD-bd_sf"/>
</dbReference>
<accession>A0A2T0KDA4</accession>
<sequence length="380" mass="40982">MAAFDVIVVGLGGMGSATVHQLAARGHRVLGLERFGPGHDRGASHGGSRITRQSYFEGSEYVPLLLRAYELFDRLAADSGQDVITLTGGVMVGRPGCRTVAGALESARAHGLEHELLDAAELRRRFPTMAPHDDEVALYEAKAGFVRPERTVVAQLDLAARHGAELHFDEPMESWSPDTGGGVRVRTAAGEYTAGQLVITPGPWAPRLLADLGVPVRIERQVQHWFTPRGGVEPFLADRHPIYIWEPAEGHQMYGFPAIDGPGGGAKIAFFRRGTETTPEGLDTAVHPDEIAEMAAGAARILPDLPGQWLRGEPCLYSTTPDEHFVISRHPAHEAVTVACGFSGHGFKFVPVVGEIVADLATTGSTRHPIDLFHPSRLTE</sequence>
<dbReference type="InterPro" id="IPR045170">
    <property type="entry name" value="MTOX"/>
</dbReference>
<keyword evidence="4" id="KW-0560">Oxidoreductase</keyword>
<dbReference type="InterPro" id="IPR006076">
    <property type="entry name" value="FAD-dep_OxRdtase"/>
</dbReference>
<reference evidence="6 7" key="1">
    <citation type="submission" date="2018-03" db="EMBL/GenBank/DDBJ databases">
        <title>Genomic Encyclopedia of Archaeal and Bacterial Type Strains, Phase II (KMG-II): from individual species to whole genera.</title>
        <authorList>
            <person name="Goeker M."/>
        </authorList>
    </citation>
    <scope>NUCLEOTIDE SEQUENCE [LARGE SCALE GENOMIC DNA]</scope>
    <source>
        <strain evidence="6 7">DSM 43146</strain>
    </source>
</reference>
<evidence type="ECO:0000313" key="7">
    <source>
        <dbReference type="Proteomes" id="UP000239415"/>
    </source>
</evidence>
<dbReference type="Gene3D" id="3.30.9.10">
    <property type="entry name" value="D-Amino Acid Oxidase, subunit A, domain 2"/>
    <property type="match status" value="1"/>
</dbReference>
<keyword evidence="3" id="KW-0274">FAD</keyword>
<comment type="cofactor">
    <cofactor evidence="1">
        <name>FAD</name>
        <dbReference type="ChEBI" id="CHEBI:57692"/>
    </cofactor>
</comment>
<evidence type="ECO:0000256" key="1">
    <source>
        <dbReference type="ARBA" id="ARBA00001974"/>
    </source>
</evidence>
<evidence type="ECO:0000256" key="2">
    <source>
        <dbReference type="ARBA" id="ARBA00022630"/>
    </source>
</evidence>
<dbReference type="Gene3D" id="3.50.50.60">
    <property type="entry name" value="FAD/NAD(P)-binding domain"/>
    <property type="match status" value="1"/>
</dbReference>